<dbReference type="AlphaFoldDB" id="A0A4U1YYC7"/>
<keyword evidence="2 3" id="KW-0040">ANK repeat</keyword>
<dbReference type="PROSITE" id="PS50297">
    <property type="entry name" value="ANK_REP_REGION"/>
    <property type="match status" value="1"/>
</dbReference>
<evidence type="ECO:0000313" key="4">
    <source>
        <dbReference type="EMBL" id="TKF26400.1"/>
    </source>
</evidence>
<dbReference type="PROSITE" id="PS50088">
    <property type="entry name" value="ANK_REPEAT"/>
    <property type="match status" value="1"/>
</dbReference>
<feature type="repeat" description="ANK" evidence="3">
    <location>
        <begin position="450"/>
        <end position="482"/>
    </location>
</feature>
<sequence length="746" mass="85268">MKLLHKKRAKPYPTIQCLLREVAIAFDVKTASDEDDSRRAAKQLDDSCKVEELSIDKYHAILSLNILNPIRQNFDDEISARVENFLSNLLKRYADWMKNYTLDSLSVEQANELFERTQFFENLVLSCFLNEEEALCLPDDMELTLFNPDMLPLLQSCFDDKDMKDRLRMWWNGTELPSFRFVMGMDSAADHALSDESWRMIKWGIISSRFVRYIQSCSTFTNVSLSHAKTFLHANKNDSTNHHEFCEQVSSLKQWYEAVSYTSKSVSHKNEFEKRLANLERAIEGLPSEIEVYHYLFWYKARHSIWSGELTEANEYYQQAFTAALYREHSKAVLGEIIKESLLVAARQARPDLVFLKRLKTAQIYFFNELMPARYLAEGSGKYQVLANNEVEAYRPEFKRYFPDEHCYPGIKWPVYKQKVGYVLEEIDSSDHTNSKRQKIEIGLEGGAKRKTTPLIYACLDNDVEKVEKLLESGASVNALSEVGESPLLIALANLDFSEPTSPLDDSIFNLVSEHAYSEKTLNTVSTRKMNFPLFAAVESGRPDIVKKVLSMSKDITIDLKGSIEYQTSLYACLGKLAMIKNPSKFKDSLMSMPSEEAVNQLRPLFAGTSSPFNAELSSHLSAQQQDQRFLAMMDAIFEYVQARFPKTSSVRHIARILLNAGANPNVEVVKNGMRYTPLMLASELNELKLFKKMIEHGGDWKKTYTVPVGASFSKRAIDCLDIAEHFEAGDVKRYIENNLTGNQVG</sequence>
<dbReference type="SUPFAM" id="SSF48403">
    <property type="entry name" value="Ankyrin repeat"/>
    <property type="match status" value="1"/>
</dbReference>
<keyword evidence="1" id="KW-0677">Repeat</keyword>
<comment type="caution">
    <text evidence="4">The sequence shown here is derived from an EMBL/GenBank/DDBJ whole genome shotgun (WGS) entry which is preliminary data.</text>
</comment>
<proteinExistence type="predicted"/>
<accession>A0A4U1YYC7</accession>
<dbReference type="PANTHER" id="PTHR24134">
    <property type="entry name" value="ANKYRIN REPEAT-CONTAINING PROTEIN DDB_G0279043"/>
    <property type="match status" value="1"/>
</dbReference>
<evidence type="ECO:0000313" key="5">
    <source>
        <dbReference type="Proteomes" id="UP000305234"/>
    </source>
</evidence>
<dbReference type="Proteomes" id="UP000305234">
    <property type="component" value="Unassembled WGS sequence"/>
</dbReference>
<evidence type="ECO:0000256" key="2">
    <source>
        <dbReference type="ARBA" id="ARBA00023043"/>
    </source>
</evidence>
<dbReference type="Gene3D" id="1.25.40.20">
    <property type="entry name" value="Ankyrin repeat-containing domain"/>
    <property type="match status" value="2"/>
</dbReference>
<organism evidence="4 5">
    <name type="scientific">Vibrio kanaloae</name>
    <dbReference type="NCBI Taxonomy" id="170673"/>
    <lineage>
        <taxon>Bacteria</taxon>
        <taxon>Pseudomonadati</taxon>
        <taxon>Pseudomonadota</taxon>
        <taxon>Gammaproteobacteria</taxon>
        <taxon>Vibrionales</taxon>
        <taxon>Vibrionaceae</taxon>
        <taxon>Vibrio</taxon>
    </lineage>
</organism>
<dbReference type="EMBL" id="SYUW01000022">
    <property type="protein sequence ID" value="TKF26400.1"/>
    <property type="molecule type" value="Genomic_DNA"/>
</dbReference>
<name>A0A4U1YYC7_9VIBR</name>
<evidence type="ECO:0000256" key="3">
    <source>
        <dbReference type="PROSITE-ProRule" id="PRU00023"/>
    </source>
</evidence>
<dbReference type="Pfam" id="PF00023">
    <property type="entry name" value="Ank"/>
    <property type="match status" value="1"/>
</dbReference>
<dbReference type="InterPro" id="IPR002110">
    <property type="entry name" value="Ankyrin_rpt"/>
</dbReference>
<evidence type="ECO:0000256" key="1">
    <source>
        <dbReference type="ARBA" id="ARBA00022737"/>
    </source>
</evidence>
<dbReference type="PANTHER" id="PTHR24134:SF9">
    <property type="entry name" value="ANKYRIN REPEAT AND SOCS BOX PROTEIN 8"/>
    <property type="match status" value="1"/>
</dbReference>
<dbReference type="SMART" id="SM00248">
    <property type="entry name" value="ANK"/>
    <property type="match status" value="4"/>
</dbReference>
<gene>
    <name evidence="4" type="ORF">FCV52_08795</name>
</gene>
<dbReference type="InterPro" id="IPR036770">
    <property type="entry name" value="Ankyrin_rpt-contain_sf"/>
</dbReference>
<reference evidence="4 5" key="1">
    <citation type="submission" date="2019-04" db="EMBL/GenBank/DDBJ databases">
        <title>A reverse ecology approach based on a biological definition of microbial populations.</title>
        <authorList>
            <person name="Arevalo P."/>
            <person name="Vaninsberghe D."/>
            <person name="Elsherbini J."/>
            <person name="Gore J."/>
            <person name="Polz M."/>
        </authorList>
    </citation>
    <scope>NUCLEOTIDE SEQUENCE [LARGE SCALE GENOMIC DNA]</scope>
    <source>
        <strain evidence="4 5">10N.261.46.E4</strain>
    </source>
</reference>
<dbReference type="RefSeq" id="WP_136997899.1">
    <property type="nucleotide sequence ID" value="NZ_JBFRJO010000080.1"/>
</dbReference>
<protein>
    <submittedName>
        <fullName evidence="4">Ankyrin repeat domain-containing protein</fullName>
    </submittedName>
</protein>